<proteinExistence type="predicted"/>
<name>A0ABP6SUA4_9ACTN</name>
<accession>A0ABP6SUA4</accession>
<evidence type="ECO:0000313" key="2">
    <source>
        <dbReference type="Proteomes" id="UP001501676"/>
    </source>
</evidence>
<evidence type="ECO:0000313" key="1">
    <source>
        <dbReference type="EMBL" id="GAA3384628.1"/>
    </source>
</evidence>
<evidence type="ECO:0008006" key="3">
    <source>
        <dbReference type="Google" id="ProtNLM"/>
    </source>
</evidence>
<keyword evidence="2" id="KW-1185">Reference proteome</keyword>
<gene>
    <name evidence="1" type="ORF">GCM10020369_15080</name>
</gene>
<protein>
    <recommendedName>
        <fullName evidence="3">Secreted protein</fullName>
    </recommendedName>
</protein>
<organism evidence="1 2">
    <name type="scientific">Cryptosporangium minutisporangium</name>
    <dbReference type="NCBI Taxonomy" id="113569"/>
    <lineage>
        <taxon>Bacteria</taxon>
        <taxon>Bacillati</taxon>
        <taxon>Actinomycetota</taxon>
        <taxon>Actinomycetes</taxon>
        <taxon>Cryptosporangiales</taxon>
        <taxon>Cryptosporangiaceae</taxon>
        <taxon>Cryptosporangium</taxon>
    </lineage>
</organism>
<reference evidence="2" key="1">
    <citation type="journal article" date="2019" name="Int. J. Syst. Evol. Microbiol.">
        <title>The Global Catalogue of Microorganisms (GCM) 10K type strain sequencing project: providing services to taxonomists for standard genome sequencing and annotation.</title>
        <authorList>
            <consortium name="The Broad Institute Genomics Platform"/>
            <consortium name="The Broad Institute Genome Sequencing Center for Infectious Disease"/>
            <person name="Wu L."/>
            <person name="Ma J."/>
        </authorList>
    </citation>
    <scope>NUCLEOTIDE SEQUENCE [LARGE SCALE GENOMIC DNA]</scope>
    <source>
        <strain evidence="2">JCM 9458</strain>
    </source>
</reference>
<sequence length="88" mass="9791">MEALIAIRLLTAVGAVPIIALAVERPHRMVYVSSKHHAPPTSQEPAMLWHTTNAMQRHALLSVGALCAGQPSYLGKDEQETHRERWRS</sequence>
<dbReference type="Proteomes" id="UP001501676">
    <property type="component" value="Unassembled WGS sequence"/>
</dbReference>
<dbReference type="EMBL" id="BAAAYN010000008">
    <property type="protein sequence ID" value="GAA3384628.1"/>
    <property type="molecule type" value="Genomic_DNA"/>
</dbReference>
<comment type="caution">
    <text evidence="1">The sequence shown here is derived from an EMBL/GenBank/DDBJ whole genome shotgun (WGS) entry which is preliminary data.</text>
</comment>